<accession>A0A0V0YKG6</accession>
<sequence length="83" mass="9692">MFFVTVTGHCLEQARPFLRPDCWCTHHYLATCRIYFIKQSEAKTDDDVTMNTLSCPLFNPNVNDHPLPYSASDLHVQFFIRLL</sequence>
<dbReference type="Proteomes" id="UP000054815">
    <property type="component" value="Unassembled WGS sequence"/>
</dbReference>
<dbReference type="EMBL" id="JYDU01000007">
    <property type="protein sequence ID" value="KRY00577.1"/>
    <property type="molecule type" value="Genomic_DNA"/>
</dbReference>
<evidence type="ECO:0000313" key="2">
    <source>
        <dbReference type="Proteomes" id="UP000054815"/>
    </source>
</evidence>
<evidence type="ECO:0000313" key="1">
    <source>
        <dbReference type="EMBL" id="KRY00577.1"/>
    </source>
</evidence>
<protein>
    <submittedName>
        <fullName evidence="1">Uncharacterized protein</fullName>
    </submittedName>
</protein>
<name>A0A0V0YKG6_TRIPS</name>
<proteinExistence type="predicted"/>
<reference evidence="1 2" key="1">
    <citation type="submission" date="2015-01" db="EMBL/GenBank/DDBJ databases">
        <title>Evolution of Trichinella species and genotypes.</title>
        <authorList>
            <person name="Korhonen P.K."/>
            <person name="Edoardo P."/>
            <person name="Giuseppe L.R."/>
            <person name="Gasser R.B."/>
        </authorList>
    </citation>
    <scope>NUCLEOTIDE SEQUENCE [LARGE SCALE GENOMIC DNA]</scope>
    <source>
        <strain evidence="1">ISS141</strain>
    </source>
</reference>
<comment type="caution">
    <text evidence="1">The sequence shown here is derived from an EMBL/GenBank/DDBJ whole genome shotgun (WGS) entry which is preliminary data.</text>
</comment>
<gene>
    <name evidence="1" type="ORF">T4E_11103</name>
</gene>
<organism evidence="1 2">
    <name type="scientific">Trichinella pseudospiralis</name>
    <name type="common">Parasitic roundworm</name>
    <dbReference type="NCBI Taxonomy" id="6337"/>
    <lineage>
        <taxon>Eukaryota</taxon>
        <taxon>Metazoa</taxon>
        <taxon>Ecdysozoa</taxon>
        <taxon>Nematoda</taxon>
        <taxon>Enoplea</taxon>
        <taxon>Dorylaimia</taxon>
        <taxon>Trichinellida</taxon>
        <taxon>Trichinellidae</taxon>
        <taxon>Trichinella</taxon>
    </lineage>
</organism>
<dbReference type="AlphaFoldDB" id="A0A0V0YKG6"/>